<protein>
    <submittedName>
        <fullName evidence="1">Uncharacterized protein</fullName>
    </submittedName>
</protein>
<reference evidence="1 2" key="1">
    <citation type="submission" date="2022-07" db="EMBL/GenBank/DDBJ databases">
        <title>Genome Analysis of Selected Gammaproteobacteria from Nigerian Food snails.</title>
        <authorList>
            <person name="Okafor A.C."/>
        </authorList>
    </citation>
    <scope>NUCLEOTIDE SEQUENCE [LARGE SCALE GENOMIC DNA]</scope>
    <source>
        <strain evidence="1 2">Awg 2</strain>
    </source>
</reference>
<dbReference type="EMBL" id="JANEWF010000016">
    <property type="protein sequence ID" value="MDA8484453.1"/>
    <property type="molecule type" value="Genomic_DNA"/>
</dbReference>
<dbReference type="Proteomes" id="UP001211689">
    <property type="component" value="Unassembled WGS sequence"/>
</dbReference>
<accession>A0ABT4Y6P0</accession>
<evidence type="ECO:0000313" key="2">
    <source>
        <dbReference type="Proteomes" id="UP001211689"/>
    </source>
</evidence>
<comment type="caution">
    <text evidence="1">The sequence shown here is derived from an EMBL/GenBank/DDBJ whole genome shotgun (WGS) entry which is preliminary data.</text>
</comment>
<keyword evidence="2" id="KW-1185">Reference proteome</keyword>
<sequence length="71" mass="7548">MKNDKEIALMQALVAVLAAAKDLGVGDQVVAKATAGLVSNDPRYRWLEQSHSISPIAEIEQTSGWVGRQGG</sequence>
<proteinExistence type="predicted"/>
<name>A0ABT4Y6P0_METRE</name>
<gene>
    <name evidence="1" type="ORF">NNO07_15375</name>
</gene>
<organism evidence="1 2">
    <name type="scientific">Metapseudomonas resinovorans</name>
    <name type="common">Pseudomonas resinovorans</name>
    <dbReference type="NCBI Taxonomy" id="53412"/>
    <lineage>
        <taxon>Bacteria</taxon>
        <taxon>Pseudomonadati</taxon>
        <taxon>Pseudomonadota</taxon>
        <taxon>Gammaproteobacteria</taxon>
        <taxon>Pseudomonadales</taxon>
        <taxon>Pseudomonadaceae</taxon>
        <taxon>Metapseudomonas</taxon>
    </lineage>
</organism>
<evidence type="ECO:0000313" key="1">
    <source>
        <dbReference type="EMBL" id="MDA8484453.1"/>
    </source>
</evidence>
<dbReference type="RefSeq" id="WP_271471224.1">
    <property type="nucleotide sequence ID" value="NZ_JANEWF010000016.1"/>
</dbReference>